<dbReference type="AlphaFoldDB" id="A0A7S4P5H2"/>
<dbReference type="InterPro" id="IPR036975">
    <property type="entry name" value="Importin-a_IBB_sf"/>
</dbReference>
<dbReference type="GO" id="GO:0005737">
    <property type="term" value="C:cytoplasm"/>
    <property type="evidence" value="ECO:0007669"/>
    <property type="project" value="InterPro"/>
</dbReference>
<dbReference type="InterPro" id="IPR011989">
    <property type="entry name" value="ARM-like"/>
</dbReference>
<name>A0A7S4P5H2_9EUKA</name>
<dbReference type="PROSITE" id="PS51214">
    <property type="entry name" value="IBB"/>
    <property type="match status" value="1"/>
</dbReference>
<evidence type="ECO:0000313" key="9">
    <source>
        <dbReference type="EMBL" id="CAE2324081.1"/>
    </source>
</evidence>
<dbReference type="GO" id="GO:0005634">
    <property type="term" value="C:nucleus"/>
    <property type="evidence" value="ECO:0007669"/>
    <property type="project" value="UniProtKB-ARBA"/>
</dbReference>
<feature type="repeat" description="ARM" evidence="6">
    <location>
        <begin position="108"/>
        <end position="151"/>
    </location>
</feature>
<reference evidence="9" key="1">
    <citation type="submission" date="2021-01" db="EMBL/GenBank/DDBJ databases">
        <authorList>
            <person name="Corre E."/>
            <person name="Pelletier E."/>
            <person name="Niang G."/>
            <person name="Scheremetjew M."/>
            <person name="Finn R."/>
            <person name="Kale V."/>
            <person name="Holt S."/>
            <person name="Cochrane G."/>
            <person name="Meng A."/>
            <person name="Brown T."/>
            <person name="Cohen L."/>
        </authorList>
    </citation>
    <scope>NUCLEOTIDE SEQUENCE</scope>
    <source>
        <strain evidence="9">SoJaBio B1-5/56/2</strain>
    </source>
</reference>
<gene>
    <name evidence="9" type="ORF">NAES01612_LOCUS19217</name>
</gene>
<dbReference type="PROSITE" id="PS50176">
    <property type="entry name" value="ARM_REPEAT"/>
    <property type="match status" value="3"/>
</dbReference>
<feature type="repeat" description="ARM" evidence="6">
    <location>
        <begin position="151"/>
        <end position="193"/>
    </location>
</feature>
<accession>A0A7S4P5H2</accession>
<dbReference type="SUPFAM" id="SSF48371">
    <property type="entry name" value="ARM repeat"/>
    <property type="match status" value="1"/>
</dbReference>
<dbReference type="EMBL" id="HBKR01029370">
    <property type="protein sequence ID" value="CAE2324081.1"/>
    <property type="molecule type" value="Transcribed_RNA"/>
</dbReference>
<feature type="domain" description="IBB" evidence="8">
    <location>
        <begin position="1"/>
        <end position="56"/>
    </location>
</feature>
<dbReference type="Gene3D" id="1.20.5.690">
    <property type="entry name" value="Importin-alpha, importin-beta-binding domain"/>
    <property type="match status" value="1"/>
</dbReference>
<feature type="compositionally biased region" description="Basic and acidic residues" evidence="7">
    <location>
        <begin position="1"/>
        <end position="22"/>
    </location>
</feature>
<evidence type="ECO:0000256" key="1">
    <source>
        <dbReference type="ARBA" id="ARBA00010394"/>
    </source>
</evidence>
<dbReference type="PANTHER" id="PTHR23316">
    <property type="entry name" value="IMPORTIN ALPHA"/>
    <property type="match status" value="1"/>
</dbReference>
<dbReference type="FunFam" id="1.25.10.10:FF:000009">
    <property type="entry name" value="Importin subunit alpha"/>
    <property type="match status" value="1"/>
</dbReference>
<dbReference type="PIRSF" id="PIRSF005673">
    <property type="entry name" value="Importin_alpha"/>
    <property type="match status" value="1"/>
</dbReference>
<evidence type="ECO:0000256" key="4">
    <source>
        <dbReference type="ARBA" id="ARBA00022927"/>
    </source>
</evidence>
<keyword evidence="2 5" id="KW-0813">Transport</keyword>
<dbReference type="InterPro" id="IPR016024">
    <property type="entry name" value="ARM-type_fold"/>
</dbReference>
<evidence type="ECO:0000256" key="7">
    <source>
        <dbReference type="SAM" id="MobiDB-lite"/>
    </source>
</evidence>
<dbReference type="GO" id="GO:0061608">
    <property type="term" value="F:nuclear import signal receptor activity"/>
    <property type="evidence" value="ECO:0007669"/>
    <property type="project" value="InterPro"/>
</dbReference>
<protein>
    <recommendedName>
        <fullName evidence="5">Importin subunit alpha</fullName>
    </recommendedName>
</protein>
<proteinExistence type="inferred from homology"/>
<sequence>MSSRRTQERKSKFKKGIDQNEWRRRRNDQSVSIRKNKREEMVAKKRQLMPADPGGDMGPSLREEEVGVLVQTIRETPNPELRLESVMHLRKLLSSDKRPPIREIVSTGALPLFISFLASEDQPRLQFEAAWVLTNIASGTSDQTAAVVQAGAIPAFVSLMSSDREELREQAAWALGNIAGDSAENRDMILRAGALEPLLHCVSSTTQVTARRNCSWTLSNFCRGKPAPPLSLIYPAIGFLAMLLEKSEDEEILVDVCWALSYLTDGANERIESVVNQPGVVPRVVDLLDHHSKNLQTPSLRVIGNIVTGNEHQTQAVLNCPLALPLLKKLLHHENKPTKKEACWGLSNIAAGAPHQIGKLIEADIIPSVLELLQSSEFEIRKEAIWTLSNIATCGTPPQLAAIVSVHDSVILHFCNFLECTDVATVSVCLDALENILRLGSDMEKFPPPNPFVMQIEACGGLDIINSISDHQHNTIFDKVNSLLEYFDDIDDTFEPDVEEGGYGFGTGEVKDYQGGFNF</sequence>
<dbReference type="SMART" id="SM00185">
    <property type="entry name" value="ARM"/>
    <property type="match status" value="8"/>
</dbReference>
<dbReference type="InterPro" id="IPR000225">
    <property type="entry name" value="Armadillo"/>
</dbReference>
<evidence type="ECO:0000256" key="2">
    <source>
        <dbReference type="ARBA" id="ARBA00022448"/>
    </source>
</evidence>
<dbReference type="Pfam" id="PF00514">
    <property type="entry name" value="Arm"/>
    <property type="match status" value="7"/>
</dbReference>
<evidence type="ECO:0000256" key="6">
    <source>
        <dbReference type="PROSITE-ProRule" id="PRU00259"/>
    </source>
</evidence>
<dbReference type="InterPro" id="IPR024931">
    <property type="entry name" value="Importin_alpha"/>
</dbReference>
<keyword evidence="4 5" id="KW-0653">Protein transport</keyword>
<evidence type="ECO:0000256" key="3">
    <source>
        <dbReference type="ARBA" id="ARBA00022737"/>
    </source>
</evidence>
<feature type="region of interest" description="Disordered" evidence="7">
    <location>
        <begin position="1"/>
        <end position="60"/>
    </location>
</feature>
<dbReference type="InterPro" id="IPR002652">
    <property type="entry name" value="Importin-a_IBB"/>
</dbReference>
<feature type="repeat" description="ARM" evidence="6">
    <location>
        <begin position="364"/>
        <end position="392"/>
    </location>
</feature>
<dbReference type="Pfam" id="PF01749">
    <property type="entry name" value="IBB"/>
    <property type="match status" value="1"/>
</dbReference>
<evidence type="ECO:0000256" key="5">
    <source>
        <dbReference type="PIRNR" id="PIRNR005673"/>
    </source>
</evidence>
<dbReference type="GO" id="GO:0006606">
    <property type="term" value="P:protein import into nucleus"/>
    <property type="evidence" value="ECO:0007669"/>
    <property type="project" value="InterPro"/>
</dbReference>
<keyword evidence="3" id="KW-0677">Repeat</keyword>
<evidence type="ECO:0000259" key="8">
    <source>
        <dbReference type="PROSITE" id="PS51214"/>
    </source>
</evidence>
<organism evidence="9">
    <name type="scientific">Paramoeba aestuarina</name>
    <dbReference type="NCBI Taxonomy" id="180227"/>
    <lineage>
        <taxon>Eukaryota</taxon>
        <taxon>Amoebozoa</taxon>
        <taxon>Discosea</taxon>
        <taxon>Flabellinia</taxon>
        <taxon>Dactylopodida</taxon>
        <taxon>Paramoebidae</taxon>
        <taxon>Paramoeba</taxon>
    </lineage>
</organism>
<comment type="similarity">
    <text evidence="1 5">Belongs to the importin alpha family.</text>
</comment>
<dbReference type="Gene3D" id="1.25.10.10">
    <property type="entry name" value="Leucine-rich Repeat Variant"/>
    <property type="match status" value="1"/>
</dbReference>